<dbReference type="Proteomes" id="UP001596147">
    <property type="component" value="Unassembled WGS sequence"/>
</dbReference>
<protein>
    <submittedName>
        <fullName evidence="1">Arginase family protein</fullName>
    </submittedName>
</protein>
<dbReference type="Gene3D" id="3.40.800.10">
    <property type="entry name" value="Ureohydrolase domain"/>
    <property type="match status" value="1"/>
</dbReference>
<dbReference type="InterPro" id="IPR006035">
    <property type="entry name" value="Ureohydrolase"/>
</dbReference>
<dbReference type="InterPro" id="IPR023696">
    <property type="entry name" value="Ureohydrolase_dom_sf"/>
</dbReference>
<gene>
    <name evidence="1" type="ORF">ACFPM4_08620</name>
</gene>
<proteinExistence type="predicted"/>
<evidence type="ECO:0000313" key="2">
    <source>
        <dbReference type="Proteomes" id="UP001596147"/>
    </source>
</evidence>
<name>A0ABW0LHP5_9BACI</name>
<comment type="caution">
    <text evidence="1">The sequence shown here is derived from an EMBL/GenBank/DDBJ whole genome shotgun (WGS) entry which is preliminary data.</text>
</comment>
<organism evidence="1 2">
    <name type="scientific">Lederbergia graminis</name>
    <dbReference type="NCBI Taxonomy" id="735518"/>
    <lineage>
        <taxon>Bacteria</taxon>
        <taxon>Bacillati</taxon>
        <taxon>Bacillota</taxon>
        <taxon>Bacilli</taxon>
        <taxon>Bacillales</taxon>
        <taxon>Bacillaceae</taxon>
        <taxon>Lederbergia</taxon>
    </lineage>
</organism>
<sequence length="271" mass="31439">MLNSVTILNFDGAYNQQTFYQKHPHQTVDFESIRNANLLCDRENLTMMYETLQKRRCSGVHYLGSGNYHYLSFLLQYNISKPYTLILFDHHTDTIPSPSENLISCGSWVLNSLDHFSMLHKVIMIGVGEDAKEHIPPSIQHKVILYTKNSLPDNTQTLLNEIETDSVYISIDKDVLNRKEAITDWDQGSMSLQTLLEILKEIIQQKEILGADVCGEYPVNPTNEYDLETQAAIEINNDTNRIIFENIKRWENYKSRNLVHYSRNKILQKHS</sequence>
<dbReference type="EMBL" id="JBHSMC010000011">
    <property type="protein sequence ID" value="MFC5464816.1"/>
    <property type="molecule type" value="Genomic_DNA"/>
</dbReference>
<dbReference type="PANTHER" id="PTHR11358:SF41">
    <property type="entry name" value="ARGINASE"/>
    <property type="match status" value="1"/>
</dbReference>
<evidence type="ECO:0000313" key="1">
    <source>
        <dbReference type="EMBL" id="MFC5464816.1"/>
    </source>
</evidence>
<keyword evidence="2" id="KW-1185">Reference proteome</keyword>
<dbReference type="SUPFAM" id="SSF52768">
    <property type="entry name" value="Arginase/deacetylase"/>
    <property type="match status" value="1"/>
</dbReference>
<dbReference type="Pfam" id="PF00491">
    <property type="entry name" value="Arginase"/>
    <property type="match status" value="1"/>
</dbReference>
<reference evidence="2" key="1">
    <citation type="journal article" date="2019" name="Int. J. Syst. Evol. Microbiol.">
        <title>The Global Catalogue of Microorganisms (GCM) 10K type strain sequencing project: providing services to taxonomists for standard genome sequencing and annotation.</title>
        <authorList>
            <consortium name="The Broad Institute Genomics Platform"/>
            <consortium name="The Broad Institute Genome Sequencing Center for Infectious Disease"/>
            <person name="Wu L."/>
            <person name="Ma J."/>
        </authorList>
    </citation>
    <scope>NUCLEOTIDE SEQUENCE [LARGE SCALE GENOMIC DNA]</scope>
    <source>
        <strain evidence="2">CGMCC 1.12237</strain>
    </source>
</reference>
<dbReference type="PANTHER" id="PTHR11358">
    <property type="entry name" value="ARGINASE/AGMATINASE"/>
    <property type="match status" value="1"/>
</dbReference>
<accession>A0ABW0LHP5</accession>
<dbReference type="RefSeq" id="WP_382350217.1">
    <property type="nucleotide sequence ID" value="NZ_JBHSMC010000011.1"/>
</dbReference>